<dbReference type="GO" id="GO:0072344">
    <property type="term" value="P:rescue of stalled ribosome"/>
    <property type="evidence" value="ECO:0007669"/>
    <property type="project" value="UniProtKB-UniRule"/>
</dbReference>
<evidence type="ECO:0000259" key="11">
    <source>
        <dbReference type="PROSITE" id="PS50828"/>
    </source>
</evidence>
<feature type="coiled-coil region" evidence="10">
    <location>
        <begin position="519"/>
        <end position="560"/>
    </location>
</feature>
<evidence type="ECO:0000256" key="4">
    <source>
        <dbReference type="ARBA" id="ARBA00022759"/>
    </source>
</evidence>
<evidence type="ECO:0000256" key="1">
    <source>
        <dbReference type="ARBA" id="ARBA00022722"/>
    </source>
</evidence>
<keyword evidence="10" id="KW-0175">Coiled coil</keyword>
<dbReference type="NCBIfam" id="TIGR01069">
    <property type="entry name" value="mutS2"/>
    <property type="match status" value="1"/>
</dbReference>
<dbReference type="Gene3D" id="3.30.1370.110">
    <property type="match status" value="1"/>
</dbReference>
<accession>A0A0R1H0Z4</accession>
<comment type="function">
    <text evidence="9">Endonuclease that is involved in the suppression of homologous recombination and thus may have a key role in the control of bacterial genetic diversity.</text>
</comment>
<comment type="function">
    <text evidence="9">Acts as a ribosome collision sensor, splitting the ribosome into its 2 subunits. Detects stalled/collided 70S ribosomes which it binds and splits by an ATP-hydrolysis driven conformational change. Acts upstream of the ribosome quality control system (RQC), a ribosome-associated complex that mediates the extraction of incompletely synthesized nascent chains from stalled ribosomes and their subsequent degradation. Probably generates substrates for RQC.</text>
</comment>
<organism evidence="12 13">
    <name type="scientific">Loigolactobacillus bifermentans DSM 20003</name>
    <dbReference type="NCBI Taxonomy" id="1423726"/>
    <lineage>
        <taxon>Bacteria</taxon>
        <taxon>Bacillati</taxon>
        <taxon>Bacillota</taxon>
        <taxon>Bacilli</taxon>
        <taxon>Lactobacillales</taxon>
        <taxon>Lactobacillaceae</taxon>
        <taxon>Loigolactobacillus</taxon>
    </lineage>
</organism>
<feature type="binding site" evidence="9">
    <location>
        <begin position="338"/>
        <end position="345"/>
    </location>
    <ligand>
        <name>ATP</name>
        <dbReference type="ChEBI" id="CHEBI:30616"/>
    </ligand>
</feature>
<keyword evidence="8 9" id="KW-0238">DNA-binding</keyword>
<dbReference type="GO" id="GO:0006298">
    <property type="term" value="P:mismatch repair"/>
    <property type="evidence" value="ECO:0007669"/>
    <property type="project" value="InterPro"/>
</dbReference>
<evidence type="ECO:0000313" key="13">
    <source>
        <dbReference type="Proteomes" id="UP000051461"/>
    </source>
</evidence>
<gene>
    <name evidence="9" type="primary">mutS2</name>
    <name evidence="9" type="synonym">rqcU</name>
    <name evidence="12" type="ORF">FC07_GL001107</name>
</gene>
<dbReference type="InterPro" id="IPR036187">
    <property type="entry name" value="DNA_mismatch_repair_MutS_sf"/>
</dbReference>
<protein>
    <recommendedName>
        <fullName evidence="9">Endonuclease MutS2</fullName>
        <ecNumber evidence="9">3.1.-.-</ecNumber>
    </recommendedName>
    <alternativeName>
        <fullName evidence="9">Ribosome-associated protein quality control-upstream factor</fullName>
        <shortName evidence="9">RQC-upstream factor</shortName>
        <shortName evidence="9">RqcU</shortName>
        <ecNumber evidence="9">3.6.4.-</ecNumber>
    </alternativeName>
</protein>
<keyword evidence="13" id="KW-1185">Reference proteome</keyword>
<dbReference type="InterPro" id="IPR027417">
    <property type="entry name" value="P-loop_NTPase"/>
</dbReference>
<dbReference type="Gene3D" id="3.40.50.300">
    <property type="entry name" value="P-loop containing nucleotide triphosphate hydrolases"/>
    <property type="match status" value="1"/>
</dbReference>
<keyword evidence="5 9" id="KW-0378">Hydrolase</keyword>
<dbReference type="InterPro" id="IPR045076">
    <property type="entry name" value="MutS"/>
</dbReference>
<evidence type="ECO:0000256" key="6">
    <source>
        <dbReference type="ARBA" id="ARBA00022840"/>
    </source>
</evidence>
<dbReference type="GO" id="GO:0140664">
    <property type="term" value="F:ATP-dependent DNA damage sensor activity"/>
    <property type="evidence" value="ECO:0007669"/>
    <property type="project" value="InterPro"/>
</dbReference>
<keyword evidence="1 9" id="KW-0540">Nuclease</keyword>
<dbReference type="InterPro" id="IPR036063">
    <property type="entry name" value="Smr_dom_sf"/>
</dbReference>
<keyword evidence="3 9" id="KW-0547">Nucleotide-binding</keyword>
<evidence type="ECO:0000256" key="2">
    <source>
        <dbReference type="ARBA" id="ARBA00022730"/>
    </source>
</evidence>
<dbReference type="GO" id="GO:0016887">
    <property type="term" value="F:ATP hydrolysis activity"/>
    <property type="evidence" value="ECO:0007669"/>
    <property type="project" value="InterPro"/>
</dbReference>
<proteinExistence type="inferred from homology"/>
<evidence type="ECO:0000256" key="7">
    <source>
        <dbReference type="ARBA" id="ARBA00022884"/>
    </source>
</evidence>
<keyword evidence="6 9" id="KW-0067">ATP-binding</keyword>
<keyword evidence="7 9" id="KW-0694">RNA-binding</keyword>
<dbReference type="Pfam" id="PF00488">
    <property type="entry name" value="MutS_V"/>
    <property type="match status" value="1"/>
</dbReference>
<dbReference type="Pfam" id="PF01713">
    <property type="entry name" value="Smr"/>
    <property type="match status" value="1"/>
</dbReference>
<dbReference type="HAMAP" id="MF_00092">
    <property type="entry name" value="MutS2"/>
    <property type="match status" value="1"/>
</dbReference>
<dbReference type="PROSITE" id="PS00486">
    <property type="entry name" value="DNA_MISMATCH_REPAIR_2"/>
    <property type="match status" value="1"/>
</dbReference>
<dbReference type="GO" id="GO:0043023">
    <property type="term" value="F:ribosomal large subunit binding"/>
    <property type="evidence" value="ECO:0007669"/>
    <property type="project" value="UniProtKB-UniRule"/>
</dbReference>
<reference evidence="12 13" key="1">
    <citation type="journal article" date="2015" name="Genome Announc.">
        <title>Expanding the biotechnology potential of lactobacilli through comparative genomics of 213 strains and associated genera.</title>
        <authorList>
            <person name="Sun Z."/>
            <person name="Harris H.M."/>
            <person name="McCann A."/>
            <person name="Guo C."/>
            <person name="Argimon S."/>
            <person name="Zhang W."/>
            <person name="Yang X."/>
            <person name="Jeffery I.B."/>
            <person name="Cooney J.C."/>
            <person name="Kagawa T.F."/>
            <person name="Liu W."/>
            <person name="Song Y."/>
            <person name="Salvetti E."/>
            <person name="Wrobel A."/>
            <person name="Rasinkangas P."/>
            <person name="Parkhill J."/>
            <person name="Rea M.C."/>
            <person name="O'Sullivan O."/>
            <person name="Ritari J."/>
            <person name="Douillard F.P."/>
            <person name="Paul Ross R."/>
            <person name="Yang R."/>
            <person name="Briner A.E."/>
            <person name="Felis G.E."/>
            <person name="de Vos W.M."/>
            <person name="Barrangou R."/>
            <person name="Klaenhammer T.R."/>
            <person name="Caufield P.W."/>
            <person name="Cui Y."/>
            <person name="Zhang H."/>
            <person name="O'Toole P.W."/>
        </authorList>
    </citation>
    <scope>NUCLEOTIDE SEQUENCE [LARGE SCALE GENOMIC DNA]</scope>
    <source>
        <strain evidence="12 13">DSM 20003</strain>
    </source>
</reference>
<dbReference type="InterPro" id="IPR002625">
    <property type="entry name" value="Smr_dom"/>
</dbReference>
<dbReference type="Proteomes" id="UP000051461">
    <property type="component" value="Unassembled WGS sequence"/>
</dbReference>
<dbReference type="SUPFAM" id="SSF48334">
    <property type="entry name" value="DNA repair protein MutS, domain III"/>
    <property type="match status" value="1"/>
</dbReference>
<dbReference type="CDD" id="cd03280">
    <property type="entry name" value="ABC_MutS2"/>
    <property type="match status" value="1"/>
</dbReference>
<evidence type="ECO:0000256" key="9">
    <source>
        <dbReference type="HAMAP-Rule" id="MF_00092"/>
    </source>
</evidence>
<dbReference type="GO" id="GO:0004519">
    <property type="term" value="F:endonuclease activity"/>
    <property type="evidence" value="ECO:0007669"/>
    <property type="project" value="UniProtKB-UniRule"/>
</dbReference>
<dbReference type="InterPro" id="IPR007696">
    <property type="entry name" value="DNA_mismatch_repair_MutS_core"/>
</dbReference>
<dbReference type="PROSITE" id="PS50828">
    <property type="entry name" value="SMR"/>
    <property type="match status" value="1"/>
</dbReference>
<keyword evidence="2 9" id="KW-0699">rRNA-binding</keyword>
<dbReference type="SMART" id="SM00534">
    <property type="entry name" value="MUTSac"/>
    <property type="match status" value="1"/>
</dbReference>
<dbReference type="PATRIC" id="fig|1423726.3.peg.1147"/>
<dbReference type="GO" id="GO:0030983">
    <property type="term" value="F:mismatched DNA binding"/>
    <property type="evidence" value="ECO:0007669"/>
    <property type="project" value="InterPro"/>
</dbReference>
<evidence type="ECO:0000256" key="10">
    <source>
        <dbReference type="SAM" id="Coils"/>
    </source>
</evidence>
<dbReference type="InterPro" id="IPR000432">
    <property type="entry name" value="DNA_mismatch_repair_MutS_C"/>
</dbReference>
<dbReference type="EC" id="3.6.4.-" evidence="9"/>
<feature type="domain" description="Smr" evidence="11">
    <location>
        <begin position="715"/>
        <end position="790"/>
    </location>
</feature>
<evidence type="ECO:0000256" key="5">
    <source>
        <dbReference type="ARBA" id="ARBA00022801"/>
    </source>
</evidence>
<evidence type="ECO:0000313" key="12">
    <source>
        <dbReference type="EMBL" id="KRK40246.1"/>
    </source>
</evidence>
<dbReference type="SUPFAM" id="SSF160443">
    <property type="entry name" value="SMR domain-like"/>
    <property type="match status" value="1"/>
</dbReference>
<dbReference type="PANTHER" id="PTHR48466">
    <property type="entry name" value="OS10G0509000 PROTEIN-RELATED"/>
    <property type="match status" value="1"/>
</dbReference>
<dbReference type="PANTHER" id="PTHR48466:SF2">
    <property type="entry name" value="OS10G0509000 PROTEIN"/>
    <property type="match status" value="1"/>
</dbReference>
<dbReference type="EMBL" id="AZDA01000018">
    <property type="protein sequence ID" value="KRK40246.1"/>
    <property type="molecule type" value="Genomic_DNA"/>
</dbReference>
<keyword evidence="4 9" id="KW-0255">Endonuclease</keyword>
<evidence type="ECO:0000256" key="3">
    <source>
        <dbReference type="ARBA" id="ARBA00022741"/>
    </source>
</evidence>
<comment type="caution">
    <text evidence="12">The sequence shown here is derived from an EMBL/GenBank/DDBJ whole genome shotgun (WGS) entry which is preliminary data.</text>
</comment>
<dbReference type="SUPFAM" id="SSF52540">
    <property type="entry name" value="P-loop containing nucleoside triphosphate hydrolases"/>
    <property type="match status" value="1"/>
</dbReference>
<dbReference type="GO" id="GO:0005524">
    <property type="term" value="F:ATP binding"/>
    <property type="evidence" value="ECO:0007669"/>
    <property type="project" value="UniProtKB-UniRule"/>
</dbReference>
<dbReference type="InterPro" id="IPR005747">
    <property type="entry name" value="MutS2"/>
</dbReference>
<comment type="similarity">
    <text evidence="9">Belongs to the DNA mismatch repair MutS family. MutS2 subfamily.</text>
</comment>
<name>A0A0R1H0Z4_9LACO</name>
<dbReference type="FunFam" id="3.40.50.300:FF:000830">
    <property type="entry name" value="Endonuclease MutS2"/>
    <property type="match status" value="1"/>
</dbReference>
<dbReference type="AlphaFoldDB" id="A0A0R1H0Z4"/>
<dbReference type="InterPro" id="IPR046893">
    <property type="entry name" value="MSSS"/>
</dbReference>
<dbReference type="SMART" id="SM00463">
    <property type="entry name" value="SMR"/>
    <property type="match status" value="1"/>
</dbReference>
<dbReference type="PIRSF" id="PIRSF005814">
    <property type="entry name" value="MutS_YshD"/>
    <property type="match status" value="1"/>
</dbReference>
<comment type="subunit">
    <text evidence="9">Homodimer. Binds to stalled ribosomes, contacting rRNA.</text>
</comment>
<sequence length="790" mass="86870">MFGVNQKILQTLEFAKIRAAVAAYTVSAVGQQLSRQLEPNHDRKTIQQMLMETQDAATILRLKGPIPMPKLVDVQPHLKRLAIGGTLNGVELAQISRVLRATADVDRFLTAVTEEEAVTFQELDQWWQRLTTLPTLTKRLRLSLEDDGHLTDDASPKLRQIRNGIQQLEGQIRSQMNQYTHGKQAQYLSDPIVTIRNERYVIPVKQEYRHHFGGVVHDESASGLTLFIEPQAVMDLNNRLRQRQIEAQQEELRILAELSNELAPYRQEILDNGQILGHFDFVNAKARYAKDLKATEPHLAADNHVQLRQARHPLLAAEKVVANDIELGGDFKAMVITGPNTGGKTITLKTLGLLQLMAQSGLFIPANEGSQVAVYNDIFADIGDEQSIEQNLSTFSGHMSNVVTILNAIESDSLVLVDELGAGTDPQEGAALAIAILDQIGAVGSAVVATTHYPELKAYGYNRPATINASMEFDSETLQPTYRLLIGIPGRSNAFDISRRLGLAANVVAAAESLISADSQDLNNMISDLEQQRHNAEVANQAAQATLAQAQQVHDDLEKGANEFFHEKQHQLDLAASKANEIVGKAKRKSDQIIAELHRLQKAGAGEVKEHQLIAAKTALNGLHQDEPQLSKNKVLRRERAKQALKPGDDVLVTTYGQQGTLIRQMDPKHWEVQVGIIKLKVATGDLAKTKAAPEKEPKAPRATMHVSNHVNTSLDLRGERYEQALQDVDQYIDAALLAGYPQVTIIHGKGTGALRQGITEYLARNRQVKSFGFAPANAGGNGATVVTFK</sequence>
<dbReference type="SMART" id="SM00533">
    <property type="entry name" value="MUTSd"/>
    <property type="match status" value="1"/>
</dbReference>
<dbReference type="GO" id="GO:0045910">
    <property type="term" value="P:negative regulation of DNA recombination"/>
    <property type="evidence" value="ECO:0007669"/>
    <property type="project" value="InterPro"/>
</dbReference>
<dbReference type="EC" id="3.1.-.-" evidence="9"/>
<dbReference type="Pfam" id="PF20297">
    <property type="entry name" value="MSSS"/>
    <property type="match status" value="1"/>
</dbReference>
<dbReference type="GO" id="GO:0019843">
    <property type="term" value="F:rRNA binding"/>
    <property type="evidence" value="ECO:0007669"/>
    <property type="project" value="UniProtKB-UniRule"/>
</dbReference>
<evidence type="ECO:0000256" key="8">
    <source>
        <dbReference type="ARBA" id="ARBA00023125"/>
    </source>
</evidence>
<dbReference type="STRING" id="1423726.FC07_GL001107"/>